<dbReference type="Pfam" id="PF13476">
    <property type="entry name" value="AAA_23"/>
    <property type="match status" value="1"/>
</dbReference>
<dbReference type="Proteomes" id="UP000658320">
    <property type="component" value="Unassembled WGS sequence"/>
</dbReference>
<feature type="coiled-coil region" evidence="1">
    <location>
        <begin position="420"/>
        <end position="447"/>
    </location>
</feature>
<dbReference type="GO" id="GO:0016887">
    <property type="term" value="F:ATP hydrolysis activity"/>
    <property type="evidence" value="ECO:0007669"/>
    <property type="project" value="InterPro"/>
</dbReference>
<comment type="caution">
    <text evidence="3">The sequence shown here is derived from an EMBL/GenBank/DDBJ whole genome shotgun (WGS) entry which is preliminary data.</text>
</comment>
<reference evidence="3" key="2">
    <citation type="submission" date="2020-09" db="EMBL/GenBank/DDBJ databases">
        <authorList>
            <person name="Sun Q."/>
            <person name="Ohkuma M."/>
        </authorList>
    </citation>
    <scope>NUCLEOTIDE SEQUENCE</scope>
    <source>
        <strain evidence="3">JCM 4346</strain>
    </source>
</reference>
<sequence>MSRDLFVKQVVISSTGGVRTLDFAHPVVCIYGPIDTGKTTLVDCIKYPLGLPVDWRQVPSERLTSVTVHLRIEGMDIALRRSTVADTGTVELISPYDGKVEELLDATAQPDSDRRVVGEVLLDLLGLSELFAPPTAVALLGNGARLTFAQLYALNHLSQDMVDGTEAVRGQANTAQSYKTVVELVLGLIDAEMRVLAARRDDLSQTVSQFKRRTETISEFLTGSAAELEEELTRSRSEERQTLTALEELKGRMRAATTFADPLRQRVAALEGTHSRAREEGKAAQAAVSSAQRAVQRAQQQPGTDPVLRCPSCTQPLAGRIVPRGACGLCLCELDPGARNEAAAAAEAALATAQQRAVEAAKATGETGDALAQARAELEERTRLETGPLAGQIEQLSAAHAGARTRTGMLERQLDPHRRLLELQRALRAAEEELRGVREDIKTRKNLLSGRQTTLAEIEEQFAAIIGGLSLPGEPGARIDHNSLLPKVRAGKLTKVGHGVRTAINVAYRMTFLSHALVTGATDLPSLLIIDSPRKNVGYGTEDQQLIARLYAHFLDHIAGARSGTPHARPHQVIIVDNDLPSLPAQLRRQMHTIELTRDNPLVP</sequence>
<dbReference type="SUPFAM" id="SSF52540">
    <property type="entry name" value="P-loop containing nucleoside triphosphate hydrolases"/>
    <property type="match status" value="1"/>
</dbReference>
<keyword evidence="4" id="KW-1185">Reference proteome</keyword>
<name>A0A918FKL5_9ACTN</name>
<evidence type="ECO:0000313" key="3">
    <source>
        <dbReference type="EMBL" id="GGR47786.1"/>
    </source>
</evidence>
<evidence type="ECO:0000256" key="1">
    <source>
        <dbReference type="SAM" id="Coils"/>
    </source>
</evidence>
<accession>A0A918FKL5</accession>
<dbReference type="EMBL" id="BMSX01000023">
    <property type="protein sequence ID" value="GGR47786.1"/>
    <property type="molecule type" value="Genomic_DNA"/>
</dbReference>
<organism evidence="3 4">
    <name type="scientific">Streptomyces aurantiogriseus</name>
    <dbReference type="NCBI Taxonomy" id="66870"/>
    <lineage>
        <taxon>Bacteria</taxon>
        <taxon>Bacillati</taxon>
        <taxon>Actinomycetota</taxon>
        <taxon>Actinomycetes</taxon>
        <taxon>Kitasatosporales</taxon>
        <taxon>Streptomycetaceae</taxon>
        <taxon>Streptomyces</taxon>
    </lineage>
</organism>
<dbReference type="InterPro" id="IPR027417">
    <property type="entry name" value="P-loop_NTPase"/>
</dbReference>
<proteinExistence type="predicted"/>
<reference evidence="3" key="1">
    <citation type="journal article" date="2014" name="Int. J. Syst. Evol. Microbiol.">
        <title>Complete genome sequence of Corynebacterium casei LMG S-19264T (=DSM 44701T), isolated from a smear-ripened cheese.</title>
        <authorList>
            <consortium name="US DOE Joint Genome Institute (JGI-PGF)"/>
            <person name="Walter F."/>
            <person name="Albersmeier A."/>
            <person name="Kalinowski J."/>
            <person name="Ruckert C."/>
        </authorList>
    </citation>
    <scope>NUCLEOTIDE SEQUENCE</scope>
    <source>
        <strain evidence="3">JCM 4346</strain>
    </source>
</reference>
<dbReference type="GO" id="GO:0006302">
    <property type="term" value="P:double-strand break repair"/>
    <property type="evidence" value="ECO:0007669"/>
    <property type="project" value="InterPro"/>
</dbReference>
<keyword evidence="1" id="KW-0175">Coiled coil</keyword>
<dbReference type="Gene3D" id="3.40.50.300">
    <property type="entry name" value="P-loop containing nucleotide triphosphate hydrolases"/>
    <property type="match status" value="1"/>
</dbReference>
<dbReference type="AlphaFoldDB" id="A0A918FKL5"/>
<gene>
    <name evidence="3" type="ORF">GCM10010251_76050</name>
</gene>
<dbReference type="RefSeq" id="WP_189942561.1">
    <property type="nucleotide sequence ID" value="NZ_BMSX01000023.1"/>
</dbReference>
<evidence type="ECO:0000259" key="2">
    <source>
        <dbReference type="Pfam" id="PF13476"/>
    </source>
</evidence>
<protein>
    <recommendedName>
        <fullName evidence="2">Rad50/SbcC-type AAA domain-containing protein</fullName>
    </recommendedName>
</protein>
<feature type="domain" description="Rad50/SbcC-type AAA" evidence="2">
    <location>
        <begin position="20"/>
        <end position="49"/>
    </location>
</feature>
<evidence type="ECO:0000313" key="4">
    <source>
        <dbReference type="Proteomes" id="UP000658320"/>
    </source>
</evidence>
<dbReference type="InterPro" id="IPR038729">
    <property type="entry name" value="Rad50/SbcC_AAA"/>
</dbReference>